<proteinExistence type="predicted"/>
<dbReference type="AlphaFoldDB" id="A0A0X2NRC6"/>
<organism evidence="3 4">
    <name type="scientific">Corynebacterium variabile</name>
    <dbReference type="NCBI Taxonomy" id="1727"/>
    <lineage>
        <taxon>Bacteria</taxon>
        <taxon>Bacillati</taxon>
        <taxon>Actinomycetota</taxon>
        <taxon>Actinomycetes</taxon>
        <taxon>Mycobacteriales</taxon>
        <taxon>Corynebacteriaceae</taxon>
        <taxon>Corynebacterium</taxon>
    </lineage>
</organism>
<feature type="domain" description="PafC HTH" evidence="2">
    <location>
        <begin position="20"/>
        <end position="132"/>
    </location>
</feature>
<dbReference type="Proteomes" id="UP000182498">
    <property type="component" value="Unassembled WGS sequence"/>
</dbReference>
<dbReference type="InterPro" id="IPR028349">
    <property type="entry name" value="PafC-like"/>
</dbReference>
<reference evidence="4" key="1">
    <citation type="submission" date="2015-11" db="EMBL/GenBank/DDBJ databases">
        <authorList>
            <person name="Dugat-Bony E."/>
        </authorList>
    </citation>
    <scope>NUCLEOTIDE SEQUENCE [LARGE SCALE GENOMIC DNA]</scope>
    <source>
        <strain evidence="4">Mu292</strain>
    </source>
</reference>
<dbReference type="OrthoDB" id="5174471at2"/>
<name>A0A0X2NRC6_9CORY</name>
<evidence type="ECO:0000259" key="1">
    <source>
        <dbReference type="Pfam" id="PF13280"/>
    </source>
</evidence>
<gene>
    <name evidence="3" type="ORF">CVAR292_02720</name>
</gene>
<dbReference type="Pfam" id="PF13280">
    <property type="entry name" value="WYL"/>
    <property type="match status" value="1"/>
</dbReference>
<accession>A0A0X2NRC6</accession>
<protein>
    <submittedName>
        <fullName evidence="3">Predicted transcriptional regulator</fullName>
    </submittedName>
</protein>
<feature type="domain" description="WYL" evidence="1">
    <location>
        <begin position="159"/>
        <end position="230"/>
    </location>
</feature>
<dbReference type="RefSeq" id="WP_082796553.1">
    <property type="nucleotide sequence ID" value="NZ_FAUH01000022.1"/>
</dbReference>
<dbReference type="PANTHER" id="PTHR34580">
    <property type="match status" value="1"/>
</dbReference>
<evidence type="ECO:0000313" key="4">
    <source>
        <dbReference type="Proteomes" id="UP000182498"/>
    </source>
</evidence>
<dbReference type="InterPro" id="IPR043839">
    <property type="entry name" value="PafC_HTH"/>
</dbReference>
<dbReference type="EMBL" id="FAUH01000022">
    <property type="protein sequence ID" value="CUU67358.1"/>
    <property type="molecule type" value="Genomic_DNA"/>
</dbReference>
<dbReference type="Pfam" id="PF19187">
    <property type="entry name" value="HTH_PafC"/>
    <property type="match status" value="1"/>
</dbReference>
<evidence type="ECO:0000259" key="2">
    <source>
        <dbReference type="Pfam" id="PF19187"/>
    </source>
</evidence>
<evidence type="ECO:0000313" key="3">
    <source>
        <dbReference type="EMBL" id="CUU67358.1"/>
    </source>
</evidence>
<dbReference type="PANTHER" id="PTHR34580:SF1">
    <property type="entry name" value="PROTEIN PAFC"/>
    <property type="match status" value="1"/>
</dbReference>
<dbReference type="PROSITE" id="PS52050">
    <property type="entry name" value="WYL"/>
    <property type="match status" value="1"/>
</dbReference>
<dbReference type="PIRSF" id="PIRSF016838">
    <property type="entry name" value="PafC"/>
    <property type="match status" value="1"/>
</dbReference>
<sequence>MTATGHTPPRRGTRKSTLVQLRRVLSVLAWLHAHPDATLMTTADRFGVSVPQLTEELTRVQESGLPGLLPGSLVDLTVTGARVTLNDTLGLDRPLALTETEAGTLELNLEKLASILADGERADADAAAARLRSLVRFHGDSGGTGGFAPDLPAGPGAGVLAALRGAVASRRWVRFSYLSVSSDSLTTREIIPDQVSVLDGVGYLWGRTDADQSADDQRCFAMTRMDAVEILDRTAPAALPREIDAEDPFGFRTAEQWAELELTEEAMWMLEYLPVWHVEGTTRVEIPDTGTWLERFILAYAPEITGVVPDALAERVRERSAVALAAYRRLA</sequence>
<dbReference type="InterPro" id="IPR051534">
    <property type="entry name" value="CBASS_pafABC_assoc_protein"/>
</dbReference>
<dbReference type="InterPro" id="IPR026881">
    <property type="entry name" value="WYL_dom"/>
</dbReference>
<keyword evidence="4" id="KW-1185">Reference proteome</keyword>